<evidence type="ECO:0000259" key="9">
    <source>
        <dbReference type="Pfam" id="PF12704"/>
    </source>
</evidence>
<evidence type="ECO:0000256" key="4">
    <source>
        <dbReference type="ARBA" id="ARBA00022692"/>
    </source>
</evidence>
<keyword evidence="11" id="KW-1185">Reference proteome</keyword>
<dbReference type="PANTHER" id="PTHR30489:SF0">
    <property type="entry name" value="LIPOPROTEIN-RELEASING SYSTEM TRANSMEMBRANE PROTEIN LOLE"/>
    <property type="match status" value="1"/>
</dbReference>
<comment type="subcellular location">
    <subcellularLocation>
        <location evidence="1">Cell membrane</location>
        <topology evidence="1">Multi-pass membrane protein</topology>
    </subcellularLocation>
</comment>
<dbReference type="Pfam" id="PF02687">
    <property type="entry name" value="FtsX"/>
    <property type="match status" value="1"/>
</dbReference>
<dbReference type="RefSeq" id="WP_237854934.1">
    <property type="nucleotide sequence ID" value="NZ_JAKLWS010000018.1"/>
</dbReference>
<organism evidence="10 11">
    <name type="scientific">Rhodohalobacter sulfatireducens</name>
    <dbReference type="NCBI Taxonomy" id="2911366"/>
    <lineage>
        <taxon>Bacteria</taxon>
        <taxon>Pseudomonadati</taxon>
        <taxon>Balneolota</taxon>
        <taxon>Balneolia</taxon>
        <taxon>Balneolales</taxon>
        <taxon>Balneolaceae</taxon>
        <taxon>Rhodohalobacter</taxon>
    </lineage>
</organism>
<evidence type="ECO:0000256" key="1">
    <source>
        <dbReference type="ARBA" id="ARBA00004651"/>
    </source>
</evidence>
<dbReference type="PANTHER" id="PTHR30489">
    <property type="entry name" value="LIPOPROTEIN-RELEASING SYSTEM TRANSMEMBRANE PROTEIN LOLE"/>
    <property type="match status" value="1"/>
</dbReference>
<dbReference type="Proteomes" id="UP001165366">
    <property type="component" value="Unassembled WGS sequence"/>
</dbReference>
<reference evidence="10" key="2">
    <citation type="submission" date="2024-05" db="EMBL/GenBank/DDBJ databases">
        <title>Rhodohalobacter halophilus gen. nov., sp. nov., a moderately halophilic member of the family Balneolaceae.</title>
        <authorList>
            <person name="Xia J."/>
        </authorList>
    </citation>
    <scope>NUCLEOTIDE SEQUENCE</scope>
    <source>
        <strain evidence="10">WB101</strain>
    </source>
</reference>
<dbReference type="InterPro" id="IPR003838">
    <property type="entry name" value="ABC3_permease_C"/>
</dbReference>
<evidence type="ECO:0000256" key="5">
    <source>
        <dbReference type="ARBA" id="ARBA00022989"/>
    </source>
</evidence>
<dbReference type="Pfam" id="PF12704">
    <property type="entry name" value="MacB_PCD"/>
    <property type="match status" value="1"/>
</dbReference>
<accession>A0ABS9KFE2</accession>
<feature type="transmembrane region" description="Helical" evidence="7">
    <location>
        <begin position="268"/>
        <end position="290"/>
    </location>
</feature>
<feature type="domain" description="ABC3 transporter permease C-terminal" evidence="8">
    <location>
        <begin position="269"/>
        <end position="400"/>
    </location>
</feature>
<evidence type="ECO:0000256" key="3">
    <source>
        <dbReference type="ARBA" id="ARBA00022475"/>
    </source>
</evidence>
<evidence type="ECO:0000313" key="10">
    <source>
        <dbReference type="EMBL" id="MCG2589574.1"/>
    </source>
</evidence>
<proteinExistence type="inferred from homology"/>
<comment type="similarity">
    <text evidence="2">Belongs to the ABC-4 integral membrane protein family. LolC/E subfamily.</text>
</comment>
<dbReference type="InterPro" id="IPR051447">
    <property type="entry name" value="Lipoprotein-release_system"/>
</dbReference>
<evidence type="ECO:0000256" key="2">
    <source>
        <dbReference type="ARBA" id="ARBA00005236"/>
    </source>
</evidence>
<reference evidence="10" key="1">
    <citation type="submission" date="2022-01" db="EMBL/GenBank/DDBJ databases">
        <authorList>
            <person name="Wang Y."/>
        </authorList>
    </citation>
    <scope>NUCLEOTIDE SEQUENCE</scope>
    <source>
        <strain evidence="10">WB101</strain>
    </source>
</reference>
<sequence length="406" mass="45305">MLYFNLAWRNIWRNKRRTIITILSIVVAVFLASVMRSMQEGQYTDMIENTVGTFSGYIQIHADDYWDDKTLDNTLVATDSVYSKIQAEESVRAVVPRLESFALAAGQNQSRPAMVMGVDIEAERNLSDPEKRIQSGSYFGKNDERSVIIGTELMQRLDVQLGDSLVLIGQGFRGMSATGLYEVKGTIAFPNPQLNRNLVMMPIETAQYFLAAEDRLTALSIILDDTEQVDRTVSNLQSKFSDDYEVMSWETMMPELTQTIEADRGSGLIMIFILYIVVGFGILGTVLMMITERTYEFGVMISVGTPRLAITLMLGIEILLMALVGTAAGIVVSIPIAWYFNVNPIQFSGDIAAVYQSYGLEAVLQFSMEPVVFYSQAITVFIITLVFSLLPLIKASRLNPVEAMRS</sequence>
<keyword evidence="3" id="KW-1003">Cell membrane</keyword>
<keyword evidence="5 7" id="KW-1133">Transmembrane helix</keyword>
<protein>
    <submittedName>
        <fullName evidence="10">ABC transporter permease</fullName>
    </submittedName>
</protein>
<name>A0ABS9KFE2_9BACT</name>
<keyword evidence="4 7" id="KW-0812">Transmembrane</keyword>
<evidence type="ECO:0000259" key="8">
    <source>
        <dbReference type="Pfam" id="PF02687"/>
    </source>
</evidence>
<evidence type="ECO:0000313" key="11">
    <source>
        <dbReference type="Proteomes" id="UP001165366"/>
    </source>
</evidence>
<evidence type="ECO:0000256" key="6">
    <source>
        <dbReference type="ARBA" id="ARBA00023136"/>
    </source>
</evidence>
<feature type="transmembrane region" description="Helical" evidence="7">
    <location>
        <begin position="373"/>
        <end position="393"/>
    </location>
</feature>
<gene>
    <name evidence="10" type="ORF">L6773_13425</name>
</gene>
<feature type="transmembrane region" description="Helical" evidence="7">
    <location>
        <begin position="311"/>
        <end position="340"/>
    </location>
</feature>
<comment type="caution">
    <text evidence="10">The sequence shown here is derived from an EMBL/GenBank/DDBJ whole genome shotgun (WGS) entry which is preliminary data.</text>
</comment>
<dbReference type="EMBL" id="JAKLWS010000018">
    <property type="protein sequence ID" value="MCG2589574.1"/>
    <property type="molecule type" value="Genomic_DNA"/>
</dbReference>
<evidence type="ECO:0000256" key="7">
    <source>
        <dbReference type="SAM" id="Phobius"/>
    </source>
</evidence>
<dbReference type="InterPro" id="IPR025857">
    <property type="entry name" value="MacB_PCD"/>
</dbReference>
<keyword evidence="6 7" id="KW-0472">Membrane</keyword>
<feature type="domain" description="MacB-like periplasmic core" evidence="9">
    <location>
        <begin position="18"/>
        <end position="237"/>
    </location>
</feature>